<organism evidence="5 6">
    <name type="scientific">Taxus chinensis</name>
    <name type="common">Chinese yew</name>
    <name type="synonym">Taxus wallichiana var. chinensis</name>
    <dbReference type="NCBI Taxonomy" id="29808"/>
    <lineage>
        <taxon>Eukaryota</taxon>
        <taxon>Viridiplantae</taxon>
        <taxon>Streptophyta</taxon>
        <taxon>Embryophyta</taxon>
        <taxon>Tracheophyta</taxon>
        <taxon>Spermatophyta</taxon>
        <taxon>Pinopsida</taxon>
        <taxon>Pinidae</taxon>
        <taxon>Conifers II</taxon>
        <taxon>Cupressales</taxon>
        <taxon>Taxaceae</taxon>
        <taxon>Taxus</taxon>
    </lineage>
</organism>
<dbReference type="InterPro" id="IPR000668">
    <property type="entry name" value="Peptidase_C1A_C"/>
</dbReference>
<dbReference type="Gene3D" id="3.90.70.10">
    <property type="entry name" value="Cysteine proteinases"/>
    <property type="match status" value="1"/>
</dbReference>
<dbReference type="InterPro" id="IPR039417">
    <property type="entry name" value="Peptidase_C1A_papain-like"/>
</dbReference>
<comment type="caution">
    <text evidence="5">The sequence shown here is derived from an EMBL/GenBank/DDBJ whole genome shotgun (WGS) entry which is preliminary data.</text>
</comment>
<dbReference type="CDD" id="cd02248">
    <property type="entry name" value="Peptidase_C1A"/>
    <property type="match status" value="1"/>
</dbReference>
<evidence type="ECO:0000313" key="6">
    <source>
        <dbReference type="Proteomes" id="UP000824469"/>
    </source>
</evidence>
<dbReference type="FunFam" id="3.90.70.10:FF:000332">
    <property type="entry name" value="Cathepsin L1"/>
    <property type="match status" value="1"/>
</dbReference>
<sequence length="280" mass="30957">MRVDIFKDNLRYIDERNQQNIMYVLGLNEFSDLSHEEFKSMYVGRIKPGPKNTSLRYQHVGDDLPSSVDWRKEGVVTLVKRKGCGDCWAFNTIASVEGINKIVTGELISLLEQQLDACVKGSNGCSGGGERAGFEYIINNFGIASVADYPYTDGIGVCNEALGKKSAVTIDGYENVPSRDEKSMKTAVAQQPVSVDIEVSGRDWSAYKSGIFTGKCGTSVNHGMTIVGYGSEDVLDYWIVKFAWGREWGEEGYIRMCRNVEDPAGMCGIALYPSYPRKDG</sequence>
<keyword evidence="2" id="KW-1015">Disulfide bond</keyword>
<comment type="similarity">
    <text evidence="1">Belongs to the peptidase C1 family.</text>
</comment>
<dbReference type="SMART" id="SM00645">
    <property type="entry name" value="Pept_C1"/>
    <property type="match status" value="1"/>
</dbReference>
<dbReference type="AlphaFoldDB" id="A0AA38GC54"/>
<gene>
    <name evidence="5" type="ORF">KI387_020892</name>
</gene>
<dbReference type="PANTHER" id="PTHR12411">
    <property type="entry name" value="CYSTEINE PROTEASE FAMILY C1-RELATED"/>
    <property type="match status" value="1"/>
</dbReference>
<dbReference type="InterPro" id="IPR013128">
    <property type="entry name" value="Peptidase_C1A"/>
</dbReference>
<evidence type="ECO:0000259" key="3">
    <source>
        <dbReference type="SMART" id="SM00645"/>
    </source>
</evidence>
<evidence type="ECO:0000256" key="1">
    <source>
        <dbReference type="ARBA" id="ARBA00008455"/>
    </source>
</evidence>
<name>A0AA38GC54_TAXCH</name>
<evidence type="ECO:0000313" key="5">
    <source>
        <dbReference type="EMBL" id="KAH9319123.1"/>
    </source>
</evidence>
<proteinExistence type="inferred from homology"/>
<dbReference type="PRINTS" id="PR00705">
    <property type="entry name" value="PAPAIN"/>
</dbReference>
<accession>A0AA38GC54</accession>
<dbReference type="Pfam" id="PF08246">
    <property type="entry name" value="Inhibitor_I29"/>
    <property type="match status" value="1"/>
</dbReference>
<dbReference type="InterPro" id="IPR013201">
    <property type="entry name" value="Prot_inhib_I29"/>
</dbReference>
<dbReference type="OMA" id="NDEWALQ"/>
<dbReference type="GO" id="GO:0008234">
    <property type="term" value="F:cysteine-type peptidase activity"/>
    <property type="evidence" value="ECO:0007669"/>
    <property type="project" value="InterPro"/>
</dbReference>
<protein>
    <submittedName>
        <fullName evidence="5">Uncharacterized protein</fullName>
    </submittedName>
</protein>
<dbReference type="Pfam" id="PF00112">
    <property type="entry name" value="Peptidase_C1"/>
    <property type="match status" value="1"/>
</dbReference>
<dbReference type="InterPro" id="IPR038765">
    <property type="entry name" value="Papain-like_cys_pep_sf"/>
</dbReference>
<feature type="domain" description="Cathepsin propeptide inhibitor" evidence="4">
    <location>
        <begin position="4"/>
        <end position="38"/>
    </location>
</feature>
<dbReference type="Proteomes" id="UP000824469">
    <property type="component" value="Unassembled WGS sequence"/>
</dbReference>
<evidence type="ECO:0000256" key="2">
    <source>
        <dbReference type="ARBA" id="ARBA00023157"/>
    </source>
</evidence>
<dbReference type="InterPro" id="IPR025660">
    <property type="entry name" value="Pept_his_AS"/>
</dbReference>
<feature type="domain" description="Peptidase C1A papain C-terminal" evidence="3">
    <location>
        <begin position="64"/>
        <end position="277"/>
    </location>
</feature>
<dbReference type="SUPFAM" id="SSF54001">
    <property type="entry name" value="Cysteine proteinases"/>
    <property type="match status" value="1"/>
</dbReference>
<dbReference type="SMART" id="SM00848">
    <property type="entry name" value="Inhibitor_I29"/>
    <property type="match status" value="1"/>
</dbReference>
<evidence type="ECO:0000259" key="4">
    <source>
        <dbReference type="SMART" id="SM00848"/>
    </source>
</evidence>
<keyword evidence="6" id="KW-1185">Reference proteome</keyword>
<dbReference type="PROSITE" id="PS00639">
    <property type="entry name" value="THIOL_PROTEASE_HIS"/>
    <property type="match status" value="1"/>
</dbReference>
<dbReference type="EMBL" id="JAHRHJ020000004">
    <property type="protein sequence ID" value="KAH9319123.1"/>
    <property type="molecule type" value="Genomic_DNA"/>
</dbReference>
<reference evidence="5 6" key="1">
    <citation type="journal article" date="2021" name="Nat. Plants">
        <title>The Taxus genome provides insights into paclitaxel biosynthesis.</title>
        <authorList>
            <person name="Xiong X."/>
            <person name="Gou J."/>
            <person name="Liao Q."/>
            <person name="Li Y."/>
            <person name="Zhou Q."/>
            <person name="Bi G."/>
            <person name="Li C."/>
            <person name="Du R."/>
            <person name="Wang X."/>
            <person name="Sun T."/>
            <person name="Guo L."/>
            <person name="Liang H."/>
            <person name="Lu P."/>
            <person name="Wu Y."/>
            <person name="Zhang Z."/>
            <person name="Ro D.K."/>
            <person name="Shang Y."/>
            <person name="Huang S."/>
            <person name="Yan J."/>
        </authorList>
    </citation>
    <scope>NUCLEOTIDE SEQUENCE [LARGE SCALE GENOMIC DNA]</scope>
    <source>
        <strain evidence="5">Ta-2019</strain>
    </source>
</reference>
<dbReference type="GO" id="GO:0006508">
    <property type="term" value="P:proteolysis"/>
    <property type="evidence" value="ECO:0007669"/>
    <property type="project" value="InterPro"/>
</dbReference>